<reference evidence="2 3" key="1">
    <citation type="submission" date="2017-10" db="EMBL/GenBank/DDBJ databases">
        <title>Sequencing the genomes of 1000 actinobacteria strains.</title>
        <authorList>
            <person name="Klenk H.-P."/>
        </authorList>
    </citation>
    <scope>NUCLEOTIDE SEQUENCE [LARGE SCALE GENOMIC DNA]</scope>
    <source>
        <strain evidence="2 3">DSM 21798</strain>
    </source>
</reference>
<name>A0A2A9DUK5_9MICO</name>
<feature type="transmembrane region" description="Helical" evidence="1">
    <location>
        <begin position="72"/>
        <end position="94"/>
    </location>
</feature>
<dbReference type="EMBL" id="PDJE01000001">
    <property type="protein sequence ID" value="PFG29662.1"/>
    <property type="molecule type" value="Genomic_DNA"/>
</dbReference>
<keyword evidence="1" id="KW-1133">Transmembrane helix</keyword>
<evidence type="ECO:0000256" key="1">
    <source>
        <dbReference type="SAM" id="Phobius"/>
    </source>
</evidence>
<comment type="caution">
    <text evidence="2">The sequence shown here is derived from an EMBL/GenBank/DDBJ whole genome shotgun (WGS) entry which is preliminary data.</text>
</comment>
<protein>
    <submittedName>
        <fullName evidence="2">Uncharacterized protein</fullName>
    </submittedName>
</protein>
<feature type="transmembrane region" description="Helical" evidence="1">
    <location>
        <begin position="43"/>
        <end position="60"/>
    </location>
</feature>
<dbReference type="RefSeq" id="WP_098406212.1">
    <property type="nucleotide sequence ID" value="NZ_PDJE01000001.1"/>
</dbReference>
<accession>A0A2A9DUK5</accession>
<proteinExistence type="predicted"/>
<evidence type="ECO:0000313" key="2">
    <source>
        <dbReference type="EMBL" id="PFG29662.1"/>
    </source>
</evidence>
<dbReference type="AlphaFoldDB" id="A0A2A9DUK5"/>
<sequence length="135" mass="14266">MISRSGEERSLVAGLTLYALVLAAVMVVFHVVVVTVGDGTVDQWSMLALAGAALTIVIGARVMRKNLIRRPFAYFVFHVLSFVLVVGSVSVHAFLAGWTGSISGGLVWMVGLWSIGLFVHAFASIARGGFADADA</sequence>
<keyword evidence="1" id="KW-0812">Transmembrane</keyword>
<gene>
    <name evidence="2" type="ORF">ATJ78_0574</name>
</gene>
<keyword evidence="1" id="KW-0472">Membrane</keyword>
<evidence type="ECO:0000313" key="3">
    <source>
        <dbReference type="Proteomes" id="UP000221369"/>
    </source>
</evidence>
<keyword evidence="3" id="KW-1185">Reference proteome</keyword>
<organism evidence="2 3">
    <name type="scientific">Paramicrobacterium agarici</name>
    <dbReference type="NCBI Taxonomy" id="630514"/>
    <lineage>
        <taxon>Bacteria</taxon>
        <taxon>Bacillati</taxon>
        <taxon>Actinomycetota</taxon>
        <taxon>Actinomycetes</taxon>
        <taxon>Micrococcales</taxon>
        <taxon>Microbacteriaceae</taxon>
        <taxon>Paramicrobacterium</taxon>
    </lineage>
</organism>
<dbReference type="Proteomes" id="UP000221369">
    <property type="component" value="Unassembled WGS sequence"/>
</dbReference>
<feature type="transmembrane region" description="Helical" evidence="1">
    <location>
        <begin position="12"/>
        <end position="37"/>
    </location>
</feature>
<feature type="transmembrane region" description="Helical" evidence="1">
    <location>
        <begin position="106"/>
        <end position="126"/>
    </location>
</feature>